<comment type="caution">
    <text evidence="1">The sequence shown here is derived from an EMBL/GenBank/DDBJ whole genome shotgun (WGS) entry which is preliminary data.</text>
</comment>
<dbReference type="AlphaFoldDB" id="A0AAV8XVC4"/>
<dbReference type="Proteomes" id="UP001162162">
    <property type="component" value="Unassembled WGS sequence"/>
</dbReference>
<gene>
    <name evidence="1" type="ORF">NQ318_017786</name>
</gene>
<reference evidence="1" key="1">
    <citation type="journal article" date="2023" name="Insect Mol. Biol.">
        <title>Genome sequencing provides insights into the evolution of gene families encoding plant cell wall-degrading enzymes in longhorned beetles.</title>
        <authorList>
            <person name="Shin N.R."/>
            <person name="Okamura Y."/>
            <person name="Kirsch R."/>
            <person name="Pauchet Y."/>
        </authorList>
    </citation>
    <scope>NUCLEOTIDE SEQUENCE</scope>
    <source>
        <strain evidence="1">AMC_N1</strain>
    </source>
</reference>
<accession>A0AAV8XVC4</accession>
<keyword evidence="2" id="KW-1185">Reference proteome</keyword>
<protein>
    <submittedName>
        <fullName evidence="1">Uncharacterized protein</fullName>
    </submittedName>
</protein>
<evidence type="ECO:0000313" key="1">
    <source>
        <dbReference type="EMBL" id="KAJ8942490.1"/>
    </source>
</evidence>
<sequence length="82" mass="10107">MKTEIKKYYRHSWFHYWMKLRQALDNSALWDPKSMIFLPRSFNFTKVPKHFHLNFIRQPGNMANLSHQLSHDSQITDIFYFE</sequence>
<dbReference type="EMBL" id="JAPWTK010000324">
    <property type="protein sequence ID" value="KAJ8942490.1"/>
    <property type="molecule type" value="Genomic_DNA"/>
</dbReference>
<name>A0AAV8XVC4_9CUCU</name>
<proteinExistence type="predicted"/>
<evidence type="ECO:0000313" key="2">
    <source>
        <dbReference type="Proteomes" id="UP001162162"/>
    </source>
</evidence>
<organism evidence="1 2">
    <name type="scientific">Aromia moschata</name>
    <dbReference type="NCBI Taxonomy" id="1265417"/>
    <lineage>
        <taxon>Eukaryota</taxon>
        <taxon>Metazoa</taxon>
        <taxon>Ecdysozoa</taxon>
        <taxon>Arthropoda</taxon>
        <taxon>Hexapoda</taxon>
        <taxon>Insecta</taxon>
        <taxon>Pterygota</taxon>
        <taxon>Neoptera</taxon>
        <taxon>Endopterygota</taxon>
        <taxon>Coleoptera</taxon>
        <taxon>Polyphaga</taxon>
        <taxon>Cucujiformia</taxon>
        <taxon>Chrysomeloidea</taxon>
        <taxon>Cerambycidae</taxon>
        <taxon>Cerambycinae</taxon>
        <taxon>Callichromatini</taxon>
        <taxon>Aromia</taxon>
    </lineage>
</organism>